<dbReference type="SUPFAM" id="SSF51366">
    <property type="entry name" value="Ribulose-phoshate binding barrel"/>
    <property type="match status" value="1"/>
</dbReference>
<keyword evidence="4" id="KW-1185">Reference proteome</keyword>
<accession>A0ABY6HQ69</accession>
<sequence length="223" mass="24938">MGLEPNRRYVQIAFNSDVSEVQRILPQIPYDPRIFIEAGTPFIKREGMAGIRLIRRYWRGVIVADLKSSDGAADEVYMTAINGANAATVMGSAPVETLNHFINACSERKMYSMVDMLGVINPLRKLMPLRVKPDFVIIHKGRDEESNNQKLIRYKDITKIKSKFDCLISAAGGLEENSVRTAFFNGADLAILNIVSDSDRNNGLSNFANFRILIPKILSELGE</sequence>
<reference evidence="3" key="1">
    <citation type="submission" date="2022-09" db="EMBL/GenBank/DDBJ databases">
        <title>Actin cytoskeleton and complex cell architecture in an #Asgard archaeon.</title>
        <authorList>
            <person name="Ponce Toledo R.I."/>
            <person name="Schleper C."/>
            <person name="Rodrigues Oliveira T."/>
            <person name="Wollweber F."/>
            <person name="Xu J."/>
            <person name="Rittmann S."/>
            <person name="Klingl A."/>
            <person name="Pilhofer M."/>
        </authorList>
    </citation>
    <scope>NUCLEOTIDE SEQUENCE</scope>
    <source>
        <strain evidence="3">B-35</strain>
    </source>
</reference>
<dbReference type="InterPro" id="IPR013785">
    <property type="entry name" value="Aldolase_TIM"/>
</dbReference>
<dbReference type="Gene3D" id="3.20.20.70">
    <property type="entry name" value="Aldolase class I"/>
    <property type="match status" value="1"/>
</dbReference>
<feature type="domain" description="Orotidine 5'-phosphate decarboxylase" evidence="2">
    <location>
        <begin position="9"/>
        <end position="207"/>
    </location>
</feature>
<keyword evidence="1" id="KW-0456">Lyase</keyword>
<dbReference type="InterPro" id="IPR001754">
    <property type="entry name" value="OMPdeCOase_dom"/>
</dbReference>
<proteinExistence type="predicted"/>
<dbReference type="Proteomes" id="UP001208689">
    <property type="component" value="Chromosome"/>
</dbReference>
<dbReference type="SMART" id="SM00934">
    <property type="entry name" value="OMPdecase"/>
    <property type="match status" value="1"/>
</dbReference>
<evidence type="ECO:0000256" key="1">
    <source>
        <dbReference type="ARBA" id="ARBA00023239"/>
    </source>
</evidence>
<evidence type="ECO:0000259" key="2">
    <source>
        <dbReference type="SMART" id="SM00934"/>
    </source>
</evidence>
<name>A0ABY6HQ69_9ARCH</name>
<protein>
    <recommendedName>
        <fullName evidence="2">Orotidine 5'-phosphate decarboxylase domain-containing protein</fullName>
    </recommendedName>
</protein>
<gene>
    <name evidence="3" type="ORF">NEF87_001004</name>
</gene>
<evidence type="ECO:0000313" key="4">
    <source>
        <dbReference type="Proteomes" id="UP001208689"/>
    </source>
</evidence>
<dbReference type="PANTHER" id="PTHR35039:SF3">
    <property type="entry name" value="3-KETO-L-GULONATE-6-PHOSPHATE DECARBOXYLASE SGBH-RELATED"/>
    <property type="match status" value="1"/>
</dbReference>
<evidence type="ECO:0000313" key="3">
    <source>
        <dbReference type="EMBL" id="UYP44719.1"/>
    </source>
</evidence>
<dbReference type="InterPro" id="IPR011060">
    <property type="entry name" value="RibuloseP-bd_barrel"/>
</dbReference>
<dbReference type="PANTHER" id="PTHR35039">
    <property type="entry name" value="3-KETO-L-GULONATE-6-PHOSPHATE DECARBOXYLASE SGBH-RELATED"/>
    <property type="match status" value="1"/>
</dbReference>
<organism evidence="3 4">
    <name type="scientific">Candidatus Lokiarchaeum ossiferum</name>
    <dbReference type="NCBI Taxonomy" id="2951803"/>
    <lineage>
        <taxon>Archaea</taxon>
        <taxon>Promethearchaeati</taxon>
        <taxon>Promethearchaeota</taxon>
        <taxon>Promethearchaeia</taxon>
        <taxon>Promethearchaeales</taxon>
        <taxon>Promethearchaeaceae</taxon>
        <taxon>Candidatus Lokiarchaeum</taxon>
    </lineage>
</organism>
<dbReference type="Pfam" id="PF00215">
    <property type="entry name" value="OMPdecase"/>
    <property type="match status" value="1"/>
</dbReference>
<dbReference type="EMBL" id="CP104013">
    <property type="protein sequence ID" value="UYP44719.1"/>
    <property type="molecule type" value="Genomic_DNA"/>
</dbReference>